<dbReference type="Proteomes" id="UP001419268">
    <property type="component" value="Unassembled WGS sequence"/>
</dbReference>
<dbReference type="PANTHER" id="PTHR37219:SF1">
    <property type="entry name" value="PROTEIN PALE CRESS, CHLOROPLASTIC"/>
    <property type="match status" value="1"/>
</dbReference>
<dbReference type="GO" id="GO:0009513">
    <property type="term" value="C:etioplast"/>
    <property type="evidence" value="ECO:0007669"/>
    <property type="project" value="TreeGrafter"/>
</dbReference>
<dbReference type="EMBL" id="JBBNAG010000012">
    <property type="protein sequence ID" value="KAK9088563.1"/>
    <property type="molecule type" value="Genomic_DNA"/>
</dbReference>
<evidence type="ECO:0000313" key="2">
    <source>
        <dbReference type="EMBL" id="KAK9088563.1"/>
    </source>
</evidence>
<keyword evidence="3" id="KW-1185">Reference proteome</keyword>
<dbReference type="GO" id="GO:0009509">
    <property type="term" value="C:chromoplast"/>
    <property type="evidence" value="ECO:0007669"/>
    <property type="project" value="TreeGrafter"/>
</dbReference>
<dbReference type="GO" id="GO:0009537">
    <property type="term" value="C:proplastid"/>
    <property type="evidence" value="ECO:0007669"/>
    <property type="project" value="TreeGrafter"/>
</dbReference>
<gene>
    <name evidence="2" type="ORF">Scep_027645</name>
</gene>
<dbReference type="GO" id="GO:0009507">
    <property type="term" value="C:chloroplast"/>
    <property type="evidence" value="ECO:0007669"/>
    <property type="project" value="TreeGrafter"/>
</dbReference>
<dbReference type="InterPro" id="IPR034563">
    <property type="entry name" value="PALE_CRESS"/>
</dbReference>
<reference evidence="2 3" key="1">
    <citation type="submission" date="2024-01" db="EMBL/GenBank/DDBJ databases">
        <title>Genome assemblies of Stephania.</title>
        <authorList>
            <person name="Yang L."/>
        </authorList>
    </citation>
    <scope>NUCLEOTIDE SEQUENCE [LARGE SCALE GENOMIC DNA]</scope>
    <source>
        <strain evidence="2">JXDWG</strain>
        <tissue evidence="2">Leaf</tissue>
    </source>
</reference>
<dbReference type="GO" id="GO:0071482">
    <property type="term" value="P:cellular response to light stimulus"/>
    <property type="evidence" value="ECO:0007669"/>
    <property type="project" value="TreeGrafter"/>
</dbReference>
<proteinExistence type="predicted"/>
<dbReference type="PANTHER" id="PTHR37219">
    <property type="entry name" value="PROTEIN PALE CRESS, CHLOROPLASTIC"/>
    <property type="match status" value="1"/>
</dbReference>
<dbReference type="AlphaFoldDB" id="A0AAP0EBK9"/>
<feature type="region of interest" description="Disordered" evidence="1">
    <location>
        <begin position="1"/>
        <end position="27"/>
    </location>
</feature>
<sequence>MASPTKRKDQGVARRQQEEEEEENRKIDEYREIGSRMKGYPQEEVREARKLVSSFIRAAEEVEERIEEAAEKGELNELVLMVIWNRLDLARRDEEMDAIRALDLLYRRVEVSVIHQISSS</sequence>
<evidence type="ECO:0000256" key="1">
    <source>
        <dbReference type="SAM" id="MobiDB-lite"/>
    </source>
</evidence>
<evidence type="ECO:0000313" key="3">
    <source>
        <dbReference type="Proteomes" id="UP001419268"/>
    </source>
</evidence>
<accession>A0AAP0EBK9</accession>
<protein>
    <submittedName>
        <fullName evidence="2">Uncharacterized protein</fullName>
    </submittedName>
</protein>
<organism evidence="2 3">
    <name type="scientific">Stephania cephalantha</name>
    <dbReference type="NCBI Taxonomy" id="152367"/>
    <lineage>
        <taxon>Eukaryota</taxon>
        <taxon>Viridiplantae</taxon>
        <taxon>Streptophyta</taxon>
        <taxon>Embryophyta</taxon>
        <taxon>Tracheophyta</taxon>
        <taxon>Spermatophyta</taxon>
        <taxon>Magnoliopsida</taxon>
        <taxon>Ranunculales</taxon>
        <taxon>Menispermaceae</taxon>
        <taxon>Menispermoideae</taxon>
        <taxon>Cissampelideae</taxon>
        <taxon>Stephania</taxon>
    </lineage>
</organism>
<dbReference type="GO" id="GO:0009965">
    <property type="term" value="P:leaf morphogenesis"/>
    <property type="evidence" value="ECO:0007669"/>
    <property type="project" value="TreeGrafter"/>
</dbReference>
<name>A0AAP0EBK9_9MAGN</name>
<dbReference type="GO" id="GO:0010239">
    <property type="term" value="P:chloroplast mRNA processing"/>
    <property type="evidence" value="ECO:0007669"/>
    <property type="project" value="InterPro"/>
</dbReference>
<comment type="caution">
    <text evidence="2">The sequence shown here is derived from an EMBL/GenBank/DDBJ whole genome shotgun (WGS) entry which is preliminary data.</text>
</comment>
<dbReference type="GO" id="GO:0009658">
    <property type="term" value="P:chloroplast organization"/>
    <property type="evidence" value="ECO:0007669"/>
    <property type="project" value="InterPro"/>
</dbReference>
<dbReference type="GO" id="GO:0009501">
    <property type="term" value="C:amyloplast"/>
    <property type="evidence" value="ECO:0007669"/>
    <property type="project" value="TreeGrafter"/>
</dbReference>